<feature type="signal peptide" evidence="1">
    <location>
        <begin position="1"/>
        <end position="19"/>
    </location>
</feature>
<feature type="chain" id="PRO_5045811378" evidence="1">
    <location>
        <begin position="20"/>
        <end position="364"/>
    </location>
</feature>
<dbReference type="RefSeq" id="WP_386109103.1">
    <property type="nucleotide sequence ID" value="NZ_JBHTJR010000057.1"/>
</dbReference>
<dbReference type="NCBIfam" id="NF033710">
    <property type="entry name" value="T9SS_OM_PorV"/>
    <property type="match status" value="1"/>
</dbReference>
<comment type="caution">
    <text evidence="3">The sequence shown here is derived from an EMBL/GenBank/DDBJ whole genome shotgun (WGS) entry which is preliminary data.</text>
</comment>
<name>A0ABW3JV61_9FLAO</name>
<dbReference type="Gene3D" id="2.40.160.60">
    <property type="entry name" value="Outer membrane protein transport protein (OMPP1/FadL/TodX)"/>
    <property type="match status" value="2"/>
</dbReference>
<protein>
    <submittedName>
        <fullName evidence="3">Type IX secretion system outer membrane channel protein PorV</fullName>
    </submittedName>
</protein>
<reference evidence="4" key="1">
    <citation type="journal article" date="2019" name="Int. J. Syst. Evol. Microbiol.">
        <title>The Global Catalogue of Microorganisms (GCM) 10K type strain sequencing project: providing services to taxonomists for standard genome sequencing and annotation.</title>
        <authorList>
            <consortium name="The Broad Institute Genomics Platform"/>
            <consortium name="The Broad Institute Genome Sequencing Center for Infectious Disease"/>
            <person name="Wu L."/>
            <person name="Ma J."/>
        </authorList>
    </citation>
    <scope>NUCLEOTIDE SEQUENCE [LARGE SCALE GENOMIC DNA]</scope>
    <source>
        <strain evidence="4">CCUG 60527</strain>
    </source>
</reference>
<evidence type="ECO:0000313" key="3">
    <source>
        <dbReference type="EMBL" id="MFD0994135.1"/>
    </source>
</evidence>
<dbReference type="Pfam" id="PF19572">
    <property type="entry name" value="PorV"/>
    <property type="match status" value="1"/>
</dbReference>
<dbReference type="InterPro" id="IPR045741">
    <property type="entry name" value="PorV"/>
</dbReference>
<gene>
    <name evidence="3" type="primary">porV</name>
    <name evidence="3" type="ORF">ACFQ1U_13045</name>
</gene>
<sequence length="364" mass="40345">MKKYILFITSCLVSLGAIAQDNDPKPITTATPFLLISSDARSGGMGEIGVSTSSDAYSLFHNPAKIAFNKNALSIGFNYVPWLRNLTDDIFAGNLSIVNRYSETASWGVDFKYFSLGSIEFTDDLGQPNGTKNPSEFALSGYYAMKLSEKFSMSVGLKYINSNLDIDDSNMTAINSFAVDVSGFYQSDVESYGDFEGRYRLGFNIANIGPKVEYTPGAENFIPTIAKLGGGFDFIFDEYNTLGVNLEFRKLLVPSSGPESSRGWFEGMFTSLGDRDFSEELQETNWSLGAEYLYNEAFAVRAGYFHESEVKGNRQYFTMGAGFKARAFAIDLSYLMNTSDVNNPLENTLRFSLGIDIGEIFEDY</sequence>
<dbReference type="EMBL" id="JBHTJR010000057">
    <property type="protein sequence ID" value="MFD0994135.1"/>
    <property type="molecule type" value="Genomic_DNA"/>
</dbReference>
<keyword evidence="4" id="KW-1185">Reference proteome</keyword>
<proteinExistence type="predicted"/>
<organism evidence="3 4">
    <name type="scientific">Tenacibaculum geojense</name>
    <dbReference type="NCBI Taxonomy" id="915352"/>
    <lineage>
        <taxon>Bacteria</taxon>
        <taxon>Pseudomonadati</taxon>
        <taxon>Bacteroidota</taxon>
        <taxon>Flavobacteriia</taxon>
        <taxon>Flavobacteriales</taxon>
        <taxon>Flavobacteriaceae</taxon>
        <taxon>Tenacibaculum</taxon>
    </lineage>
</organism>
<keyword evidence="1" id="KW-0732">Signal</keyword>
<dbReference type="Proteomes" id="UP001597062">
    <property type="component" value="Unassembled WGS sequence"/>
</dbReference>
<dbReference type="InterPro" id="IPR047799">
    <property type="entry name" value="T9SS_OM_PorV"/>
</dbReference>
<dbReference type="NCBIfam" id="NF033709">
    <property type="entry name" value="PorV_fam"/>
    <property type="match status" value="1"/>
</dbReference>
<feature type="domain" description="Type IX secretion system protein PorV" evidence="2">
    <location>
        <begin position="22"/>
        <end position="255"/>
    </location>
</feature>
<accession>A0ABW3JV61</accession>
<evidence type="ECO:0000259" key="2">
    <source>
        <dbReference type="Pfam" id="PF19572"/>
    </source>
</evidence>
<evidence type="ECO:0000313" key="4">
    <source>
        <dbReference type="Proteomes" id="UP001597062"/>
    </source>
</evidence>
<evidence type="ECO:0000256" key="1">
    <source>
        <dbReference type="SAM" id="SignalP"/>
    </source>
</evidence>
<dbReference type="SUPFAM" id="SSF56935">
    <property type="entry name" value="Porins"/>
    <property type="match status" value="1"/>
</dbReference>